<evidence type="ECO:0000313" key="5">
    <source>
        <dbReference type="Proteomes" id="UP000732399"/>
    </source>
</evidence>
<proteinExistence type="predicted"/>
<feature type="region of interest" description="Disordered" evidence="1">
    <location>
        <begin position="19"/>
        <end position="152"/>
    </location>
</feature>
<feature type="compositionally biased region" description="Low complexity" evidence="1">
    <location>
        <begin position="88"/>
        <end position="152"/>
    </location>
</feature>
<keyword evidence="5" id="KW-1185">Reference proteome</keyword>
<protein>
    <recommendedName>
        <fullName evidence="6">LPXTG cell wall anchor domain-containing protein</fullName>
    </recommendedName>
</protein>
<feature type="signal peptide" evidence="3">
    <location>
        <begin position="1"/>
        <end position="19"/>
    </location>
</feature>
<name>A0ABX1CM82_9SPHN</name>
<sequence length="424" mass="42724">MRAALMISAAVTMSAPALAQQVPPTPGPAAGQVVPVTPPPVASTAAPQTATPSSPASGDSATPINPEAAAQAAAEDEERAAERRASRRAAPPREAAAAPAVRAAARTEAPAARPQPTASATPSLTAAAPAAPGETSPTAAEPARPASAPAVAQPAQEGGAPVWPLAVIAALIVAAGAFFFLRRRKADEAEDQWGEPAPAEYGAAGPAAVEPGPVRAAPAAMAAAPLVTPRHDPVPDAPVVPVAAEEASVAPADSDDVAALTAAESPGDRPWLEFAMRPVRAGTNVDEALVEIELTVGNAGPVAAEDVRIATFMLSADDATEMERLLIDPREDAAVSPMTIAAGEGTRVDATLAMNRAALGTGAFRPVIVADARYRLPDGSEGRTSASFLVGGATGGGAPEPIALDRNLMRDDVEAQLYRQPERI</sequence>
<keyword evidence="3" id="KW-0732">Signal</keyword>
<comment type="caution">
    <text evidence="4">The sequence shown here is derived from an EMBL/GenBank/DDBJ whole genome shotgun (WGS) entry which is preliminary data.</text>
</comment>
<evidence type="ECO:0000256" key="3">
    <source>
        <dbReference type="SAM" id="SignalP"/>
    </source>
</evidence>
<gene>
    <name evidence="4" type="ORF">HBH26_02185</name>
</gene>
<feature type="chain" id="PRO_5047504849" description="LPXTG cell wall anchor domain-containing protein" evidence="3">
    <location>
        <begin position="20"/>
        <end position="424"/>
    </location>
</feature>
<accession>A0ABX1CM82</accession>
<dbReference type="RefSeq" id="WP_168132926.1">
    <property type="nucleotide sequence ID" value="NZ_JAAVJH010000001.1"/>
</dbReference>
<evidence type="ECO:0000256" key="2">
    <source>
        <dbReference type="SAM" id="Phobius"/>
    </source>
</evidence>
<reference evidence="4 5" key="1">
    <citation type="submission" date="2020-03" db="EMBL/GenBank/DDBJ databases">
        <authorList>
            <person name="Wang L."/>
            <person name="He N."/>
            <person name="Li Y."/>
            <person name="Fang Y."/>
            <person name="Zhang F."/>
        </authorList>
    </citation>
    <scope>NUCLEOTIDE SEQUENCE [LARGE SCALE GENOMIC DNA]</scope>
    <source>
        <strain evidence="4 5">36D10-4-7</strain>
    </source>
</reference>
<organism evidence="4 5">
    <name type="scientific">Sphingomonas corticis</name>
    <dbReference type="NCBI Taxonomy" id="2722791"/>
    <lineage>
        <taxon>Bacteria</taxon>
        <taxon>Pseudomonadati</taxon>
        <taxon>Pseudomonadota</taxon>
        <taxon>Alphaproteobacteria</taxon>
        <taxon>Sphingomonadales</taxon>
        <taxon>Sphingomonadaceae</taxon>
        <taxon>Sphingomonas</taxon>
    </lineage>
</organism>
<keyword evidence="2" id="KW-0812">Transmembrane</keyword>
<dbReference type="EMBL" id="JAAVJH010000001">
    <property type="protein sequence ID" value="NJR77422.1"/>
    <property type="molecule type" value="Genomic_DNA"/>
</dbReference>
<dbReference type="Proteomes" id="UP000732399">
    <property type="component" value="Unassembled WGS sequence"/>
</dbReference>
<feature type="compositionally biased region" description="Low complexity" evidence="1">
    <location>
        <begin position="42"/>
        <end position="58"/>
    </location>
</feature>
<evidence type="ECO:0008006" key="6">
    <source>
        <dbReference type="Google" id="ProtNLM"/>
    </source>
</evidence>
<evidence type="ECO:0000313" key="4">
    <source>
        <dbReference type="EMBL" id="NJR77422.1"/>
    </source>
</evidence>
<keyword evidence="2" id="KW-1133">Transmembrane helix</keyword>
<evidence type="ECO:0000256" key="1">
    <source>
        <dbReference type="SAM" id="MobiDB-lite"/>
    </source>
</evidence>
<keyword evidence="2" id="KW-0472">Membrane</keyword>
<feature type="transmembrane region" description="Helical" evidence="2">
    <location>
        <begin position="162"/>
        <end position="181"/>
    </location>
</feature>